<keyword evidence="1" id="KW-1133">Transmembrane helix</keyword>
<name>A0A2B2LMR1_BACCE</name>
<dbReference type="Proteomes" id="UP000224386">
    <property type="component" value="Unassembled WGS sequence"/>
</dbReference>
<organism evidence="2 3">
    <name type="scientific">Bacillus cereus</name>
    <dbReference type="NCBI Taxonomy" id="1396"/>
    <lineage>
        <taxon>Bacteria</taxon>
        <taxon>Bacillati</taxon>
        <taxon>Bacillota</taxon>
        <taxon>Bacilli</taxon>
        <taxon>Bacillales</taxon>
        <taxon>Bacillaceae</taxon>
        <taxon>Bacillus</taxon>
        <taxon>Bacillus cereus group</taxon>
    </lineage>
</organism>
<protein>
    <submittedName>
        <fullName evidence="2">Uncharacterized protein</fullName>
    </submittedName>
</protein>
<proteinExistence type="predicted"/>
<evidence type="ECO:0000256" key="1">
    <source>
        <dbReference type="SAM" id="Phobius"/>
    </source>
</evidence>
<feature type="transmembrane region" description="Helical" evidence="1">
    <location>
        <begin position="54"/>
        <end position="74"/>
    </location>
</feature>
<dbReference type="EMBL" id="NVAP01000035">
    <property type="protein sequence ID" value="PFQ44843.1"/>
    <property type="molecule type" value="Genomic_DNA"/>
</dbReference>
<feature type="transmembrane region" description="Helical" evidence="1">
    <location>
        <begin position="173"/>
        <end position="193"/>
    </location>
</feature>
<sequence>MQDMKLFLFYLFLIVVGGGISYFLINKVILPFLEKIGEKGAKRLMRKSKQTIKNVLIVFEGLVIIATMFLSYFAFQVIIGADIEKMQWPILSVVCAYPIFVVIVSRIKLDVEKEIGTFNSIIKKIVAKINKDNYLINRLDILFGKTTLSLMIHITIICVLFVGAVNFKHMPYQIYYIVIIILPISLITFIYFTDRDLVSQNMRRILSYFLLMMIALGKGYNDFKILMEIDTPNQFNDYFVFLFLTVFIAMDRLIKSIVDDYIAYHKSKENIDFIEMERVVKSIVDDYIAHIDLTNLDEMKISHVKSYLKDHSEASPLVYENGKSRMDVGPIEFKNEEDYQKRFK</sequence>
<reference evidence="2 3" key="1">
    <citation type="submission" date="2017-09" db="EMBL/GenBank/DDBJ databases">
        <title>Large-scale bioinformatics analysis of Bacillus genomes uncovers conserved roles of natural products in bacterial physiology.</title>
        <authorList>
            <consortium name="Agbiome Team Llc"/>
            <person name="Bleich R.M."/>
            <person name="Grubbs K.J."/>
            <person name="Santa Maria K.C."/>
            <person name="Allen S.E."/>
            <person name="Farag S."/>
            <person name="Shank E.A."/>
            <person name="Bowers A."/>
        </authorList>
    </citation>
    <scope>NUCLEOTIDE SEQUENCE [LARGE SCALE GENOMIC DNA]</scope>
    <source>
        <strain evidence="2 3">AFS070861</strain>
    </source>
</reference>
<dbReference type="AlphaFoldDB" id="A0A2B2LMR1"/>
<feature type="transmembrane region" description="Helical" evidence="1">
    <location>
        <begin position="205"/>
        <end position="223"/>
    </location>
</feature>
<keyword evidence="1" id="KW-0472">Membrane</keyword>
<feature type="transmembrane region" description="Helical" evidence="1">
    <location>
        <begin position="235"/>
        <end position="254"/>
    </location>
</feature>
<comment type="caution">
    <text evidence="2">The sequence shown here is derived from an EMBL/GenBank/DDBJ whole genome shotgun (WGS) entry which is preliminary data.</text>
</comment>
<feature type="transmembrane region" description="Helical" evidence="1">
    <location>
        <begin position="86"/>
        <end position="104"/>
    </location>
</feature>
<keyword evidence="1" id="KW-0812">Transmembrane</keyword>
<gene>
    <name evidence="2" type="ORF">COK05_16035</name>
</gene>
<feature type="transmembrane region" description="Helical" evidence="1">
    <location>
        <begin position="6"/>
        <end position="33"/>
    </location>
</feature>
<feature type="transmembrane region" description="Helical" evidence="1">
    <location>
        <begin position="148"/>
        <end position="167"/>
    </location>
</feature>
<dbReference type="RefSeq" id="WP_098613363.1">
    <property type="nucleotide sequence ID" value="NZ_NVAP01000035.1"/>
</dbReference>
<evidence type="ECO:0000313" key="2">
    <source>
        <dbReference type="EMBL" id="PFQ44843.1"/>
    </source>
</evidence>
<accession>A0A2B2LMR1</accession>
<evidence type="ECO:0000313" key="3">
    <source>
        <dbReference type="Proteomes" id="UP000224386"/>
    </source>
</evidence>